<dbReference type="PANTHER" id="PTHR15922">
    <property type="entry name" value="NEUROBLASTOMA-AMPLIFIED SEQUENCE"/>
    <property type="match status" value="1"/>
</dbReference>
<dbReference type="GO" id="GO:0000149">
    <property type="term" value="F:SNARE binding"/>
    <property type="evidence" value="ECO:0007669"/>
    <property type="project" value="TreeGrafter"/>
</dbReference>
<reference evidence="2" key="1">
    <citation type="submission" date="2013-04" db="EMBL/GenBank/DDBJ databases">
        <title>The Genome Sequence of Fonticula alba ATCC 38817.</title>
        <authorList>
            <consortium name="The Broad Institute Genomics Platform"/>
            <person name="Russ C."/>
            <person name="Cuomo C."/>
            <person name="Burger G."/>
            <person name="Gray M.W."/>
            <person name="Holland P.W.H."/>
            <person name="King N."/>
            <person name="Lang F.B.F."/>
            <person name="Roger A.J."/>
            <person name="Ruiz-Trillo I."/>
            <person name="Brown M."/>
            <person name="Walker B."/>
            <person name="Young S."/>
            <person name="Zeng Q."/>
            <person name="Gargeya S."/>
            <person name="Fitzgerald M."/>
            <person name="Haas B."/>
            <person name="Abouelleil A."/>
            <person name="Allen A.W."/>
            <person name="Alvarado L."/>
            <person name="Arachchi H.M."/>
            <person name="Berlin A.M."/>
            <person name="Chapman S.B."/>
            <person name="Gainer-Dewar J."/>
            <person name="Goldberg J."/>
            <person name="Griggs A."/>
            <person name="Gujja S."/>
            <person name="Hansen M."/>
            <person name="Howarth C."/>
            <person name="Imamovic A."/>
            <person name="Ireland A."/>
            <person name="Larimer J."/>
            <person name="McCowan C."/>
            <person name="Murphy C."/>
            <person name="Pearson M."/>
            <person name="Poon T.W."/>
            <person name="Priest M."/>
            <person name="Roberts A."/>
            <person name="Saif S."/>
            <person name="Shea T."/>
            <person name="Sisk P."/>
            <person name="Sykes S."/>
            <person name="Wortman J."/>
            <person name="Nusbaum C."/>
            <person name="Birren B."/>
        </authorList>
    </citation>
    <scope>NUCLEOTIDE SEQUENCE [LARGE SCALE GENOMIC DNA]</scope>
    <source>
        <strain evidence="2">ATCC 38817</strain>
    </source>
</reference>
<proteinExistence type="predicted"/>
<evidence type="ECO:0000313" key="2">
    <source>
        <dbReference type="EMBL" id="KCV71456.1"/>
    </source>
</evidence>
<dbReference type="GO" id="GO:0070939">
    <property type="term" value="C:Dsl1/NZR complex"/>
    <property type="evidence" value="ECO:0007669"/>
    <property type="project" value="TreeGrafter"/>
</dbReference>
<dbReference type="Proteomes" id="UP000030693">
    <property type="component" value="Unassembled WGS sequence"/>
</dbReference>
<feature type="region of interest" description="Disordered" evidence="1">
    <location>
        <begin position="60"/>
        <end position="82"/>
    </location>
</feature>
<name>A0A058ZC04_FONAL</name>
<dbReference type="GeneID" id="20527127"/>
<keyword evidence="3" id="KW-1185">Reference proteome</keyword>
<sequence length="2265" mass="233335">MPLDSQSAEAGFLDLAPQEGPTMEALLPALFPPPAGAPLPGGLEPGVELHRRPVCQLEIASLPGGDFGGTPESRTADGPDAEDQSLVARLLASISAAFPWAPDASPPETGPPHPILPASLISRLSPAMPLRMDAAPVALPGTDCASFLPPAAAHLLLTYPTVPRPGPDQAAPVQAQVLVLPTSEAIFQATLPEEMFGLAPAGPGQPGLPDPLRRLALVRASPRPTGQSLGLATHNGSAAFFALHQPAHFLGAVLNDFTAQPGCGDIVDAVIVDRPNAPAPRPTHEVFLARAGGFVDQILVCVGSRMPPAGREATWPGLAGPPGPVQVSRCWDLRSIAADLPGPSPRGFSFISAIDATPGGLLAVAGSDLGGRALVCAFRMSSASGDLELLGFAGAADFPTRLETLPQAAKPAAARAAGLSRSAGEGGVLWRVPAMDLRPDAKRARELDRLVAIRRDLPLPMGALVSAAGRKRARGRTGSAISSADPTAGYFLQCRLRPLAVASDALAEVLVLGAGGRQLAIFATATATDGEHLRPVALGPGDEVATAVWWGRATALCTTTSGGWRLLRLPSPDLDSPLVGGTSAGDSLPLRTSDLGAWAAAAAAAAAASATMAMAVPPTASPNAAGSAILAGAGLSAIMPYLSDMSAVLQSLSLLLSGDGSPPRDSSLLDLAPLVSPLLVVDTVPLSTRPAGQQQQQQQQLLLAAEADGQPLAHRLLRLLQGLLFATPAPAPMSPALARASAAAAAAAAPAAGSGPGAPPREDLFRYRVSLSALFGLTLADRVRDACQAGDFDRALALVQDEGPSNAGLRDAVLGCRFWHMTLDPAAGKLRGDLSAQAIQAAAEDSPLARDIRDRALGALTPAMEPLLAAGLCAWRPVGTLLERAALLDVGLQLTAGLEGQPGAATCRARLLALRRRLAAFQAIVLGDGPGVGIEGGASSPGRAGFDPVFRAFCRADLLYCARRLAETGRAASLAGLCTAGPRYTAFFWPFRRLLLWLLPATADLAPVLRLLPRLDADGRRELWLDAPGPGAGAPEDWAERGPAMRERLTDLAEALAGLPAGLLAGRLTSPAGPLSRSDMAQWYLAFGRDRGAERAAPWEGRRVLGFGVEQAGLQAELAPGRALAEVYCAVTRGLALAGLPAPTGRLAAGWSYLLERPAAARAHWLLRACLGGALRPGSGSGTPAPVEQDRRRRAGGALFCQLLPDLLAAAPVDSTPLSCQRVLCDLLLHAAAGALSQSLGPAAEIEDRVLVLHLLVEMPRNSAGGGLLDERAWWRLCLAALLAETAYSRFAGAPPNGAVAPSAATPGGRLSRRQRAAAAAGTLAPSHAQMLADAESRLVQHLALEATSAIDAAAAAAASDAAAILPAAAATPGQQDALAPLHALAQRIGQLRDLSEVLARACFSPGLTGPVELARLLGLAGQLQQACEWSDAPSTCPDLDPAMAGKILRTGAGGPASLARRQTRLVRRILQAVNGPVGPVAGPGPGSSPTSAPGSGQPQAMAFDETFALMLVLDEHLASQPGWLLPAAEHWRELCWVLLTTSRFSHVREYFLRRPQQPVDWARCPLTEEDQVALCVGAARAFFDSEADLRQGEGLAKARSCLVLAPAEHEAVQRERDHIDAALALATAGAELSPGVPLHPGQLAGLRWDPAMSPGASSGGSLNGELSSRGAGLLRGMAAGQGSADAAAVPDHIHVRRLRVCLDLIETTRGRAVVPSIEAIGRRPGTTGADAGTNVWQLARLLRLDLPAWATGEVGGRSDGSCTGRSLAAWARILASLALASHEHHFDARLSWNALRPLTSPAVVSGLLVLEPGDNMMPVEQGAALPAPRLLASRIPDLRHTVATAASLVGRAFSETASGSAPSAMADRGTGPGPLDAVRAAASLMALASCLAPAVPVYRLTEEEPFVWAPPEAASAVSLPRSPVELVARGLLAAAGPEAGASTARPALVAGASVSSAVSQFRTLAAELEVLAPAGSAAGATGGASLPVYVPVAGPAASSAQLLKPAALGDLFERSQRLNDQYVARREAHHRTSAIHRSFLALTGAQLSFGLGSALQLHSPSALLEQVHAHVAALSGQPPSLSAILCLVPLVADVLLGRVEPSSAEAATVAMTALHTRRVSLAQALLASCRLDQCALLVAWLLSMPGDVAHNEHRHDLLLLTADLAVNPLCQETDLPFRNRGILLDMAGRQHALLRVASGQLDTDILRAVILLAGNLPIAGSGESQPGGPVPGSPAELPRPLDSADLLTIVSTFLSLSYAWDEEG</sequence>
<evidence type="ECO:0000256" key="1">
    <source>
        <dbReference type="SAM" id="MobiDB-lite"/>
    </source>
</evidence>
<feature type="compositionally biased region" description="Low complexity" evidence="1">
    <location>
        <begin position="1488"/>
        <end position="1500"/>
    </location>
</feature>
<feature type="region of interest" description="Disordered" evidence="1">
    <location>
        <begin position="1477"/>
        <end position="1500"/>
    </location>
</feature>
<gene>
    <name evidence="2" type="ORF">H696_02402</name>
</gene>
<evidence type="ECO:0000313" key="3">
    <source>
        <dbReference type="Proteomes" id="UP000030693"/>
    </source>
</evidence>
<dbReference type="PANTHER" id="PTHR15922:SF2">
    <property type="entry name" value="NBAS SUBUNIT OF NRZ TETHERING COMPLEX"/>
    <property type="match status" value="1"/>
</dbReference>
<accession>A0A058ZC04</accession>
<protein>
    <submittedName>
        <fullName evidence="2">Uncharacterized protein</fullName>
    </submittedName>
</protein>
<organism evidence="2">
    <name type="scientific">Fonticula alba</name>
    <name type="common">Slime mold</name>
    <dbReference type="NCBI Taxonomy" id="691883"/>
    <lineage>
        <taxon>Eukaryota</taxon>
        <taxon>Rotosphaerida</taxon>
        <taxon>Fonticulaceae</taxon>
        <taxon>Fonticula</taxon>
    </lineage>
</organism>
<dbReference type="RefSeq" id="XP_009494579.1">
    <property type="nucleotide sequence ID" value="XM_009496304.1"/>
</dbReference>
<dbReference type="EMBL" id="KB932203">
    <property type="protein sequence ID" value="KCV71456.1"/>
    <property type="molecule type" value="Genomic_DNA"/>
</dbReference>
<dbReference type="GO" id="GO:0006890">
    <property type="term" value="P:retrograde vesicle-mediated transport, Golgi to endoplasmic reticulum"/>
    <property type="evidence" value="ECO:0007669"/>
    <property type="project" value="TreeGrafter"/>
</dbReference>